<dbReference type="AlphaFoldDB" id="A0A0A9FZ04"/>
<evidence type="ECO:0000313" key="1">
    <source>
        <dbReference type="EMBL" id="JAE17502.1"/>
    </source>
</evidence>
<organism evidence="1">
    <name type="scientific">Arundo donax</name>
    <name type="common">Giant reed</name>
    <name type="synonym">Donax arundinaceus</name>
    <dbReference type="NCBI Taxonomy" id="35708"/>
    <lineage>
        <taxon>Eukaryota</taxon>
        <taxon>Viridiplantae</taxon>
        <taxon>Streptophyta</taxon>
        <taxon>Embryophyta</taxon>
        <taxon>Tracheophyta</taxon>
        <taxon>Spermatophyta</taxon>
        <taxon>Magnoliopsida</taxon>
        <taxon>Liliopsida</taxon>
        <taxon>Poales</taxon>
        <taxon>Poaceae</taxon>
        <taxon>PACMAD clade</taxon>
        <taxon>Arundinoideae</taxon>
        <taxon>Arundineae</taxon>
        <taxon>Arundo</taxon>
    </lineage>
</organism>
<sequence length="62" mass="7028">MKNRSAGLIHIPDSTWNTSDRVATLFSWDTCSWCDITVSTSTCRSSSTICALRATRRSVMWR</sequence>
<accession>A0A0A9FZ04</accession>
<proteinExistence type="predicted"/>
<dbReference type="EMBL" id="GBRH01180394">
    <property type="protein sequence ID" value="JAE17502.1"/>
    <property type="molecule type" value="Transcribed_RNA"/>
</dbReference>
<protein>
    <submittedName>
        <fullName evidence="1">Uncharacterized protein</fullName>
    </submittedName>
</protein>
<reference evidence="1" key="1">
    <citation type="submission" date="2014-09" db="EMBL/GenBank/DDBJ databases">
        <authorList>
            <person name="Magalhaes I.L.F."/>
            <person name="Oliveira U."/>
            <person name="Santos F.R."/>
            <person name="Vidigal T.H.D.A."/>
            <person name="Brescovit A.D."/>
            <person name="Santos A.J."/>
        </authorList>
    </citation>
    <scope>NUCLEOTIDE SEQUENCE</scope>
    <source>
        <tissue evidence="1">Shoot tissue taken approximately 20 cm above the soil surface</tissue>
    </source>
</reference>
<reference evidence="1" key="2">
    <citation type="journal article" date="2015" name="Data Brief">
        <title>Shoot transcriptome of the giant reed, Arundo donax.</title>
        <authorList>
            <person name="Barrero R.A."/>
            <person name="Guerrero F.D."/>
            <person name="Moolhuijzen P."/>
            <person name="Goolsby J.A."/>
            <person name="Tidwell J."/>
            <person name="Bellgard S.E."/>
            <person name="Bellgard M.I."/>
        </authorList>
    </citation>
    <scope>NUCLEOTIDE SEQUENCE</scope>
    <source>
        <tissue evidence="1">Shoot tissue taken approximately 20 cm above the soil surface</tissue>
    </source>
</reference>
<name>A0A0A9FZ04_ARUDO</name>